<accession>A0ABT3ABG5</accession>
<dbReference type="SUPFAM" id="SSF52540">
    <property type="entry name" value="P-loop containing nucleoside triphosphate hydrolases"/>
    <property type="match status" value="2"/>
</dbReference>
<organism evidence="12 13">
    <name type="scientific">Fluctibacter corallii</name>
    <dbReference type="NCBI Taxonomy" id="2984329"/>
    <lineage>
        <taxon>Bacteria</taxon>
        <taxon>Pseudomonadati</taxon>
        <taxon>Pseudomonadota</taxon>
        <taxon>Gammaproteobacteria</taxon>
        <taxon>Alteromonadales</taxon>
        <taxon>Alteromonadaceae</taxon>
        <taxon>Fluctibacter</taxon>
    </lineage>
</organism>
<keyword evidence="10" id="KW-0175">Coiled coil</keyword>
<dbReference type="EMBL" id="JAOWKX010000008">
    <property type="protein sequence ID" value="MCV2885973.1"/>
    <property type="molecule type" value="Genomic_DNA"/>
</dbReference>
<evidence type="ECO:0000256" key="5">
    <source>
        <dbReference type="ARBA" id="ARBA00022763"/>
    </source>
</evidence>
<keyword evidence="6" id="KW-0067">ATP-binding</keyword>
<evidence type="ECO:0000256" key="8">
    <source>
        <dbReference type="ARBA" id="ARBA00033408"/>
    </source>
</evidence>
<name>A0ABT3ABG5_9ALTE</name>
<dbReference type="InterPro" id="IPR003395">
    <property type="entry name" value="RecF/RecN/SMC_N"/>
</dbReference>
<comment type="similarity">
    <text evidence="2 9">Belongs to the RecN family.</text>
</comment>
<protein>
    <recommendedName>
        <fullName evidence="3 9">DNA repair protein RecN</fullName>
    </recommendedName>
    <alternativeName>
        <fullName evidence="8 9">Recombination protein N</fullName>
    </alternativeName>
</protein>
<gene>
    <name evidence="12" type="primary">recN</name>
    <name evidence="12" type="ORF">OE749_14870</name>
</gene>
<dbReference type="InterPro" id="IPR027417">
    <property type="entry name" value="P-loop_NTPase"/>
</dbReference>
<evidence type="ECO:0000256" key="10">
    <source>
        <dbReference type="SAM" id="Coils"/>
    </source>
</evidence>
<evidence type="ECO:0000256" key="6">
    <source>
        <dbReference type="ARBA" id="ARBA00022840"/>
    </source>
</evidence>
<dbReference type="PIRSF" id="PIRSF003128">
    <property type="entry name" value="RecN"/>
    <property type="match status" value="1"/>
</dbReference>
<feature type="coiled-coil region" evidence="10">
    <location>
        <begin position="159"/>
        <end position="186"/>
    </location>
</feature>
<evidence type="ECO:0000256" key="1">
    <source>
        <dbReference type="ARBA" id="ARBA00003618"/>
    </source>
</evidence>
<evidence type="ECO:0000259" key="11">
    <source>
        <dbReference type="Pfam" id="PF02463"/>
    </source>
</evidence>
<dbReference type="CDD" id="cd03241">
    <property type="entry name" value="ABC_RecN"/>
    <property type="match status" value="2"/>
</dbReference>
<keyword evidence="5 9" id="KW-0227">DNA damage</keyword>
<reference evidence="12 13" key="1">
    <citation type="submission" date="2022-10" db="EMBL/GenBank/DDBJ databases">
        <title>Aestuariibacter sp. AA17 isolated from Montipora capitata coral fragment.</title>
        <authorList>
            <person name="Emsley S.A."/>
            <person name="Pfannmuller K.M."/>
            <person name="Loughran R.M."/>
            <person name="Shlafstein M."/>
            <person name="Papke E."/>
            <person name="Saw J.H."/>
            <person name="Ushijima B."/>
            <person name="Videau P."/>
        </authorList>
    </citation>
    <scope>NUCLEOTIDE SEQUENCE [LARGE SCALE GENOMIC DNA]</scope>
    <source>
        <strain evidence="12 13">AA17</strain>
    </source>
</reference>
<dbReference type="InterPro" id="IPR004604">
    <property type="entry name" value="DNA_recomb/repair_RecN"/>
</dbReference>
<comment type="function">
    <text evidence="1 9">May be involved in recombinational repair of damaged DNA.</text>
</comment>
<keyword evidence="7 9" id="KW-0234">DNA repair</keyword>
<dbReference type="Proteomes" id="UP001652504">
    <property type="component" value="Unassembled WGS sequence"/>
</dbReference>
<comment type="caution">
    <text evidence="12">The sequence shown here is derived from an EMBL/GenBank/DDBJ whole genome shotgun (WGS) entry which is preliminary data.</text>
</comment>
<evidence type="ECO:0000256" key="4">
    <source>
        <dbReference type="ARBA" id="ARBA00022741"/>
    </source>
</evidence>
<feature type="domain" description="RecF/RecN/SMC N-terminal" evidence="11">
    <location>
        <begin position="1"/>
        <end position="511"/>
    </location>
</feature>
<evidence type="ECO:0000313" key="12">
    <source>
        <dbReference type="EMBL" id="MCV2885973.1"/>
    </source>
</evidence>
<dbReference type="NCBIfam" id="TIGR00634">
    <property type="entry name" value="recN"/>
    <property type="match status" value="1"/>
</dbReference>
<evidence type="ECO:0000256" key="3">
    <source>
        <dbReference type="ARBA" id="ARBA00021315"/>
    </source>
</evidence>
<sequence length="555" mass="61523">MLTHLTVKNFAIVKHLEIDLTSGLTTITGETGAGKSIAIDALGLCLGERADASAVRNGTDKAEISASFDVSQLATARNWLDSHDLNDEDECIIRRIISAEGRSKAYINGIKVGLQQLKELGQFLVSIHGQNAHQRILKSDIQRHMLDNFAQHSSLLDAVSSKYAELKQLERELQTLKASCQQREDRKHLLQYQVQELDEFALAENEFSELETEHKRLSHSQTLLEQAQVSFHQLYEADDFNALTVVQNSLDRIEELQEHDQTLCPIVVLLNEALINIDEASKALREYVEQLEIDPLKMQQVEARYSQAIELARKHHVQPEHLYAHHMQLVEELNSLSSDNERLEALATTLDITLGEYTVQAQALSHARHQAATKLAAQVQTHIQNMNMTEAVFNIEINFDSEHPPQRHGLDTVVFTISTNAGQAADSLDKVVSGGELSRIGLALQVISSSHSGVPTMIFDEVDTGISGPTASVVGSLLRKLGSHTQVFCVTHLPQVAACGHNQMFVTKFSDGNTTETHMVALDENQRVEELARLLAGDKLTDSALANARELLTPK</sequence>
<proteinExistence type="inferred from homology"/>
<dbReference type="Pfam" id="PF02463">
    <property type="entry name" value="SMC_N"/>
    <property type="match status" value="1"/>
</dbReference>
<dbReference type="Gene3D" id="3.40.50.300">
    <property type="entry name" value="P-loop containing nucleotide triphosphate hydrolases"/>
    <property type="match status" value="2"/>
</dbReference>
<evidence type="ECO:0000313" key="13">
    <source>
        <dbReference type="Proteomes" id="UP001652504"/>
    </source>
</evidence>
<dbReference type="PANTHER" id="PTHR11059">
    <property type="entry name" value="DNA REPAIR PROTEIN RECN"/>
    <property type="match status" value="1"/>
</dbReference>
<keyword evidence="13" id="KW-1185">Reference proteome</keyword>
<dbReference type="NCBIfam" id="NF008121">
    <property type="entry name" value="PRK10869.1"/>
    <property type="match status" value="1"/>
</dbReference>
<evidence type="ECO:0000256" key="2">
    <source>
        <dbReference type="ARBA" id="ARBA00009441"/>
    </source>
</evidence>
<evidence type="ECO:0000256" key="7">
    <source>
        <dbReference type="ARBA" id="ARBA00023204"/>
    </source>
</evidence>
<dbReference type="PANTHER" id="PTHR11059:SF0">
    <property type="entry name" value="DNA REPAIR PROTEIN RECN"/>
    <property type="match status" value="1"/>
</dbReference>
<keyword evidence="4" id="KW-0547">Nucleotide-binding</keyword>
<dbReference type="RefSeq" id="WP_263713264.1">
    <property type="nucleotide sequence ID" value="NZ_JAOWKX010000008.1"/>
</dbReference>
<evidence type="ECO:0000256" key="9">
    <source>
        <dbReference type="PIRNR" id="PIRNR003128"/>
    </source>
</evidence>